<dbReference type="InterPro" id="IPR003663">
    <property type="entry name" value="Sugar/inositol_transpt"/>
</dbReference>
<feature type="transmembrane region" description="Helical" evidence="8">
    <location>
        <begin position="174"/>
        <end position="198"/>
    </location>
</feature>
<keyword evidence="6 8" id="KW-0472">Membrane</keyword>
<feature type="transmembrane region" description="Helical" evidence="8">
    <location>
        <begin position="311"/>
        <end position="330"/>
    </location>
</feature>
<dbReference type="Gene3D" id="1.20.1250.20">
    <property type="entry name" value="MFS general substrate transporter like domains"/>
    <property type="match status" value="1"/>
</dbReference>
<feature type="transmembrane region" description="Helical" evidence="8">
    <location>
        <begin position="61"/>
        <end position="78"/>
    </location>
</feature>
<dbReference type="EMBL" id="JAIMJC010000001">
    <property type="protein sequence ID" value="KAH0531153.1"/>
    <property type="molecule type" value="Genomic_DNA"/>
</dbReference>
<feature type="transmembrane region" description="Helical" evidence="8">
    <location>
        <begin position="241"/>
        <end position="262"/>
    </location>
</feature>
<dbReference type="Pfam" id="PF00083">
    <property type="entry name" value="Sugar_tr"/>
    <property type="match status" value="1"/>
</dbReference>
<feature type="transmembrane region" description="Helical" evidence="8">
    <location>
        <begin position="342"/>
        <end position="361"/>
    </location>
</feature>
<evidence type="ECO:0000256" key="2">
    <source>
        <dbReference type="ARBA" id="ARBA00010992"/>
    </source>
</evidence>
<evidence type="ECO:0000256" key="8">
    <source>
        <dbReference type="SAM" id="Phobius"/>
    </source>
</evidence>
<dbReference type="NCBIfam" id="TIGR00879">
    <property type="entry name" value="SP"/>
    <property type="match status" value="1"/>
</dbReference>
<organism evidence="10 11">
    <name type="scientific">Trichoderma semiorbis</name>
    <dbReference type="NCBI Taxonomy" id="1491008"/>
    <lineage>
        <taxon>Eukaryota</taxon>
        <taxon>Fungi</taxon>
        <taxon>Dikarya</taxon>
        <taxon>Ascomycota</taxon>
        <taxon>Pezizomycotina</taxon>
        <taxon>Sordariomycetes</taxon>
        <taxon>Hypocreomycetidae</taxon>
        <taxon>Hypocreales</taxon>
        <taxon>Hypocreaceae</taxon>
        <taxon>Trichoderma</taxon>
    </lineage>
</organism>
<feature type="transmembrane region" description="Helical" evidence="8">
    <location>
        <begin position="274"/>
        <end position="299"/>
    </location>
</feature>
<comment type="caution">
    <text evidence="10">The sequence shown here is derived from an EMBL/GenBank/DDBJ whole genome shotgun (WGS) entry which is preliminary data.</text>
</comment>
<dbReference type="SUPFAM" id="SSF103473">
    <property type="entry name" value="MFS general substrate transporter"/>
    <property type="match status" value="1"/>
</dbReference>
<proteinExistence type="inferred from homology"/>
<evidence type="ECO:0000256" key="3">
    <source>
        <dbReference type="ARBA" id="ARBA00022448"/>
    </source>
</evidence>
<dbReference type="PANTHER" id="PTHR48022">
    <property type="entry name" value="PLASTIDIC GLUCOSE TRANSPORTER 4"/>
    <property type="match status" value="1"/>
</dbReference>
<dbReference type="InterPro" id="IPR005828">
    <property type="entry name" value="MFS_sugar_transport-like"/>
</dbReference>
<evidence type="ECO:0000313" key="10">
    <source>
        <dbReference type="EMBL" id="KAH0531153.1"/>
    </source>
</evidence>
<keyword evidence="11" id="KW-1185">Reference proteome</keyword>
<keyword evidence="5 8" id="KW-1133">Transmembrane helix</keyword>
<keyword evidence="3 7" id="KW-0813">Transport</keyword>
<dbReference type="InterPro" id="IPR020846">
    <property type="entry name" value="MFS_dom"/>
</dbReference>
<dbReference type="PANTHER" id="PTHR48022:SF4">
    <property type="entry name" value="MAJOR FACILITATOR SUPERFAMILY (MFS) PROFILE DOMAIN-CONTAINING PROTEIN-RELATED"/>
    <property type="match status" value="1"/>
</dbReference>
<keyword evidence="4 8" id="KW-0812">Transmembrane</keyword>
<gene>
    <name evidence="10" type="ORF">TsFJ059_000021</name>
</gene>
<evidence type="ECO:0000259" key="9">
    <source>
        <dbReference type="PROSITE" id="PS50850"/>
    </source>
</evidence>
<dbReference type="Proteomes" id="UP000826573">
    <property type="component" value="Unassembled WGS sequence"/>
</dbReference>
<reference evidence="10 11" key="1">
    <citation type="submission" date="2021-08" db="EMBL/GenBank/DDBJ databases">
        <title>The highly contiguous genome resource for Trichoderma semiorbis FJ059, a fungal antagonistic to plant pathogens.</title>
        <authorList>
            <person name="Liu T."/>
        </authorList>
    </citation>
    <scope>NUCLEOTIDE SEQUENCE [LARGE SCALE GENOMIC DNA]</scope>
    <source>
        <strain evidence="10 11">FJ059</strain>
    </source>
</reference>
<dbReference type="GO" id="GO:0016020">
    <property type="term" value="C:membrane"/>
    <property type="evidence" value="ECO:0007669"/>
    <property type="project" value="UniProtKB-SubCell"/>
</dbReference>
<evidence type="ECO:0000256" key="4">
    <source>
        <dbReference type="ARBA" id="ARBA00022692"/>
    </source>
</evidence>
<dbReference type="InterPro" id="IPR005829">
    <property type="entry name" value="Sugar_transporter_CS"/>
</dbReference>
<accession>A0A9P8HP04</accession>
<dbReference type="PROSITE" id="PS50850">
    <property type="entry name" value="MFS"/>
    <property type="match status" value="1"/>
</dbReference>
<dbReference type="AlphaFoldDB" id="A0A9P8HP04"/>
<protein>
    <recommendedName>
        <fullName evidence="9">Major facilitator superfamily (MFS) profile domain-containing protein</fullName>
    </recommendedName>
</protein>
<evidence type="ECO:0000256" key="5">
    <source>
        <dbReference type="ARBA" id="ARBA00022989"/>
    </source>
</evidence>
<feature type="transmembrane region" description="Helical" evidence="8">
    <location>
        <begin position="31"/>
        <end position="49"/>
    </location>
</feature>
<dbReference type="PRINTS" id="PR00171">
    <property type="entry name" value="SUGRTRNSPORT"/>
</dbReference>
<evidence type="ECO:0000256" key="6">
    <source>
        <dbReference type="ARBA" id="ARBA00023136"/>
    </source>
</evidence>
<dbReference type="InterPro" id="IPR050360">
    <property type="entry name" value="MFS_Sugar_Transporters"/>
</dbReference>
<comment type="subcellular location">
    <subcellularLocation>
        <location evidence="1">Membrane</location>
        <topology evidence="1">Multi-pass membrane protein</topology>
    </subcellularLocation>
</comment>
<evidence type="ECO:0000313" key="11">
    <source>
        <dbReference type="Proteomes" id="UP000826573"/>
    </source>
</evidence>
<feature type="transmembrane region" description="Helical" evidence="8">
    <location>
        <begin position="210"/>
        <end position="234"/>
    </location>
</feature>
<dbReference type="PROSITE" id="PS00217">
    <property type="entry name" value="SUGAR_TRANSPORT_2"/>
    <property type="match status" value="1"/>
</dbReference>
<evidence type="ECO:0000256" key="7">
    <source>
        <dbReference type="RuleBase" id="RU003346"/>
    </source>
</evidence>
<dbReference type="InterPro" id="IPR036259">
    <property type="entry name" value="MFS_trans_sf"/>
</dbReference>
<feature type="transmembrane region" description="Helical" evidence="8">
    <location>
        <begin position="90"/>
        <end position="110"/>
    </location>
</feature>
<sequence length="410" mass="44653">MSIVLASFIFCIGGILQVVNTHSIGAFYAGRVISGFGVGAATVLVPMYSAEMAPKNMRGQLGSCFQLFFALGVINYAVQTRVPSSTLQWQIPIGLQLVPGGLIGLGMLLVKESVRWLAKQGRNEEALANLIWIRGGDSPEVQAEFEEIRSSLDEESRLTEGISWKELLLPVNRFRVFVVVTMQLGVQLTGNTSLAYYAPQIFAAVGAGNSSLFVTGFFGVVKVVSVSVFCIFVVGRIGRKTAFMGGAAAMGILMLIIAIIVAKAPPTGHITGSSIAAIIIVYCEAASYNLSWGPVSWLYLGEIFPTRTREFGIAIGAAAQWLFNFMLSQITPHAIKNLGWKTFLMFSIFNFSLVVYSFFILRETSGKSLEEMEEVFGSKQNAIDVETSRVKAEELEAHKMGADQMVRHVE</sequence>
<dbReference type="GO" id="GO:0005351">
    <property type="term" value="F:carbohydrate:proton symporter activity"/>
    <property type="evidence" value="ECO:0007669"/>
    <property type="project" value="TreeGrafter"/>
</dbReference>
<evidence type="ECO:0000256" key="1">
    <source>
        <dbReference type="ARBA" id="ARBA00004141"/>
    </source>
</evidence>
<feature type="domain" description="Major facilitator superfamily (MFS) profile" evidence="9">
    <location>
        <begin position="1"/>
        <end position="365"/>
    </location>
</feature>
<comment type="similarity">
    <text evidence="2 7">Belongs to the major facilitator superfamily. Sugar transporter (TC 2.A.1.1) family.</text>
</comment>
<name>A0A9P8HP04_9HYPO</name>